<evidence type="ECO:0000256" key="1">
    <source>
        <dbReference type="ARBA" id="ARBA00004123"/>
    </source>
</evidence>
<feature type="compositionally biased region" description="Polar residues" evidence="7">
    <location>
        <begin position="65"/>
        <end position="82"/>
    </location>
</feature>
<dbReference type="PANTHER" id="PTHR14582:SF1">
    <property type="entry name" value="CENTROMERE PROTEIN O"/>
    <property type="match status" value="1"/>
</dbReference>
<evidence type="ECO:0000256" key="2">
    <source>
        <dbReference type="ARBA" id="ARBA00004584"/>
    </source>
</evidence>
<keyword evidence="6" id="KW-0137">Centromere</keyword>
<dbReference type="AlphaFoldDB" id="A0A2J6PWQ9"/>
<evidence type="ECO:0000256" key="6">
    <source>
        <dbReference type="ARBA" id="ARBA00023328"/>
    </source>
</evidence>
<dbReference type="EMBL" id="KZ613494">
    <property type="protein sequence ID" value="PMD18459.1"/>
    <property type="molecule type" value="Genomic_DNA"/>
</dbReference>
<reference evidence="8 9" key="1">
    <citation type="submission" date="2016-05" db="EMBL/GenBank/DDBJ databases">
        <title>A degradative enzymes factory behind the ericoid mycorrhizal symbiosis.</title>
        <authorList>
            <consortium name="DOE Joint Genome Institute"/>
            <person name="Martino E."/>
            <person name="Morin E."/>
            <person name="Grelet G."/>
            <person name="Kuo A."/>
            <person name="Kohler A."/>
            <person name="Daghino S."/>
            <person name="Barry K."/>
            <person name="Choi C."/>
            <person name="Cichocki N."/>
            <person name="Clum A."/>
            <person name="Copeland A."/>
            <person name="Hainaut M."/>
            <person name="Haridas S."/>
            <person name="Labutti K."/>
            <person name="Lindquist E."/>
            <person name="Lipzen A."/>
            <person name="Khouja H.-R."/>
            <person name="Murat C."/>
            <person name="Ohm R."/>
            <person name="Olson A."/>
            <person name="Spatafora J."/>
            <person name="Veneault-Fourrey C."/>
            <person name="Henrissat B."/>
            <person name="Grigoriev I."/>
            <person name="Martin F."/>
            <person name="Perotto S."/>
        </authorList>
    </citation>
    <scope>NUCLEOTIDE SEQUENCE [LARGE SCALE GENOMIC DNA]</scope>
    <source>
        <strain evidence="8 9">UAMH 7357</strain>
    </source>
</reference>
<evidence type="ECO:0000256" key="5">
    <source>
        <dbReference type="ARBA" id="ARBA00023242"/>
    </source>
</evidence>
<dbReference type="GO" id="GO:0031511">
    <property type="term" value="C:Mis6-Sim4 complex"/>
    <property type="evidence" value="ECO:0007669"/>
    <property type="project" value="TreeGrafter"/>
</dbReference>
<protein>
    <recommendedName>
        <fullName evidence="10">Cenp-O kinetochore centromere component</fullName>
    </recommendedName>
</protein>
<keyword evidence="4" id="KW-0158">Chromosome</keyword>
<evidence type="ECO:0008006" key="10">
    <source>
        <dbReference type="Google" id="ProtNLM"/>
    </source>
</evidence>
<dbReference type="GO" id="GO:0005634">
    <property type="term" value="C:nucleus"/>
    <property type="evidence" value="ECO:0007669"/>
    <property type="project" value="UniProtKB-SubCell"/>
</dbReference>
<dbReference type="Proteomes" id="UP000235672">
    <property type="component" value="Unassembled WGS sequence"/>
</dbReference>
<sequence length="311" mass="34516">MEGGKISVRVDKTGSPVTGSDGSNEDITPLTTTVSSLKAQRSIQTSTILSSQATRSILTRLRTPQKPSKLSLPTTENATDTTPLLSSSTAQLAHNRENLYRLCAGIPTFLIRDPDPNIVNNGNVLGLRIDVSSTGKFIRPYYVMLNKPFPNLDLLRVHRHTIPPCIPLALLVNRYLLNGKGSARMGSKEVGVRKQDLRRFARALRRAIVGYYNRISVIKSLRREFKLNEKLSRKGKGRERVIVNISAADMKGKQVRIEWVNGRIGRCVVNASGGVKKCVVIGENGRDWETERRVVRGGMEGLGERLREGIY</sequence>
<evidence type="ECO:0000313" key="9">
    <source>
        <dbReference type="Proteomes" id="UP000235672"/>
    </source>
</evidence>
<evidence type="ECO:0000256" key="7">
    <source>
        <dbReference type="SAM" id="MobiDB-lite"/>
    </source>
</evidence>
<keyword evidence="5" id="KW-0539">Nucleus</keyword>
<name>A0A2J6PWQ9_9HELO</name>
<evidence type="ECO:0000256" key="3">
    <source>
        <dbReference type="ARBA" id="ARBA00007321"/>
    </source>
</evidence>
<keyword evidence="9" id="KW-1185">Reference proteome</keyword>
<feature type="compositionally biased region" description="Polar residues" evidence="7">
    <location>
        <begin position="15"/>
        <end position="29"/>
    </location>
</feature>
<feature type="region of interest" description="Disordered" evidence="7">
    <location>
        <begin position="1"/>
        <end position="29"/>
    </location>
</feature>
<organism evidence="8 9">
    <name type="scientific">Hyaloscypha hepaticicola</name>
    <dbReference type="NCBI Taxonomy" id="2082293"/>
    <lineage>
        <taxon>Eukaryota</taxon>
        <taxon>Fungi</taxon>
        <taxon>Dikarya</taxon>
        <taxon>Ascomycota</taxon>
        <taxon>Pezizomycotina</taxon>
        <taxon>Leotiomycetes</taxon>
        <taxon>Helotiales</taxon>
        <taxon>Hyaloscyphaceae</taxon>
        <taxon>Hyaloscypha</taxon>
    </lineage>
</organism>
<comment type="similarity">
    <text evidence="3">Belongs to the CENP-O/MCM21 family.</text>
</comment>
<evidence type="ECO:0000256" key="4">
    <source>
        <dbReference type="ARBA" id="ARBA00022454"/>
    </source>
</evidence>
<dbReference type="STRING" id="1745343.A0A2J6PWQ9"/>
<feature type="region of interest" description="Disordered" evidence="7">
    <location>
        <begin position="61"/>
        <end position="82"/>
    </location>
</feature>
<evidence type="ECO:0000313" key="8">
    <source>
        <dbReference type="EMBL" id="PMD18459.1"/>
    </source>
</evidence>
<comment type="subcellular location">
    <subcellularLocation>
        <location evidence="2">Chromosome</location>
        <location evidence="2">Centromere</location>
    </subcellularLocation>
    <subcellularLocation>
        <location evidence="1">Nucleus</location>
    </subcellularLocation>
</comment>
<accession>A0A2J6PWQ9</accession>
<dbReference type="InterPro" id="IPR018464">
    <property type="entry name" value="CENP-O"/>
</dbReference>
<dbReference type="PANTHER" id="PTHR14582">
    <property type="entry name" value="INNER KINETOCHORE SUBUNIT MAL2"/>
    <property type="match status" value="1"/>
</dbReference>
<proteinExistence type="inferred from homology"/>
<dbReference type="Pfam" id="PF09496">
    <property type="entry name" value="CENP-O"/>
    <property type="match status" value="1"/>
</dbReference>
<dbReference type="OrthoDB" id="10050372at2759"/>
<gene>
    <name evidence="8" type="ORF">NA56DRAFT_680678</name>
</gene>